<accession>A0A453ESV0</accession>
<organism evidence="1 2">
    <name type="scientific">Aegilops tauschii subsp. strangulata</name>
    <name type="common">Goatgrass</name>
    <dbReference type="NCBI Taxonomy" id="200361"/>
    <lineage>
        <taxon>Eukaryota</taxon>
        <taxon>Viridiplantae</taxon>
        <taxon>Streptophyta</taxon>
        <taxon>Embryophyta</taxon>
        <taxon>Tracheophyta</taxon>
        <taxon>Spermatophyta</taxon>
        <taxon>Magnoliopsida</taxon>
        <taxon>Liliopsida</taxon>
        <taxon>Poales</taxon>
        <taxon>Poaceae</taxon>
        <taxon>BOP clade</taxon>
        <taxon>Pooideae</taxon>
        <taxon>Triticodae</taxon>
        <taxon>Triticeae</taxon>
        <taxon>Triticinae</taxon>
        <taxon>Aegilops</taxon>
    </lineage>
</organism>
<dbReference type="Proteomes" id="UP000015105">
    <property type="component" value="Chromosome 3D"/>
</dbReference>
<evidence type="ECO:0000313" key="1">
    <source>
        <dbReference type="EnsemblPlants" id="AET3Gv20446100.26"/>
    </source>
</evidence>
<reference evidence="2" key="2">
    <citation type="journal article" date="2017" name="Nat. Plants">
        <title>The Aegilops tauschii genome reveals multiple impacts of transposons.</title>
        <authorList>
            <person name="Zhao G."/>
            <person name="Zou C."/>
            <person name="Li K."/>
            <person name="Wang K."/>
            <person name="Li T."/>
            <person name="Gao L."/>
            <person name="Zhang X."/>
            <person name="Wang H."/>
            <person name="Yang Z."/>
            <person name="Liu X."/>
            <person name="Jiang W."/>
            <person name="Mao L."/>
            <person name="Kong X."/>
            <person name="Jiao Y."/>
            <person name="Jia J."/>
        </authorList>
    </citation>
    <scope>NUCLEOTIDE SEQUENCE [LARGE SCALE GENOMIC DNA]</scope>
    <source>
        <strain evidence="2">cv. AL8/78</strain>
    </source>
</reference>
<reference evidence="1" key="5">
    <citation type="journal article" date="2021" name="G3 (Bethesda)">
        <title>Aegilops tauschii genome assembly Aet v5.0 features greater sequence contiguity and improved annotation.</title>
        <authorList>
            <person name="Wang L."/>
            <person name="Zhu T."/>
            <person name="Rodriguez J.C."/>
            <person name="Deal K.R."/>
            <person name="Dubcovsky J."/>
            <person name="McGuire P.E."/>
            <person name="Lux T."/>
            <person name="Spannagl M."/>
            <person name="Mayer K.F.X."/>
            <person name="Baldrich P."/>
            <person name="Meyers B.C."/>
            <person name="Huo N."/>
            <person name="Gu Y.Q."/>
            <person name="Zhou H."/>
            <person name="Devos K.M."/>
            <person name="Bennetzen J.L."/>
            <person name="Unver T."/>
            <person name="Budak H."/>
            <person name="Gulick P.J."/>
            <person name="Galiba G."/>
            <person name="Kalapos B."/>
            <person name="Nelson D.R."/>
            <person name="Li P."/>
            <person name="You F.M."/>
            <person name="Luo M.C."/>
            <person name="Dvorak J."/>
        </authorList>
    </citation>
    <scope>NUCLEOTIDE SEQUENCE [LARGE SCALE GENOMIC DNA]</scope>
    <source>
        <strain evidence="1">cv. AL8/78</strain>
    </source>
</reference>
<reference evidence="1" key="4">
    <citation type="submission" date="2019-03" db="UniProtKB">
        <authorList>
            <consortium name="EnsemblPlants"/>
        </authorList>
    </citation>
    <scope>IDENTIFICATION</scope>
</reference>
<dbReference type="AlphaFoldDB" id="A0A453ESV0"/>
<sequence length="45" mass="5164">MLAITYFKLELLVSVDVTTRLFFVYINLTELYDANDGWLGCSTLT</sequence>
<reference evidence="2" key="1">
    <citation type="journal article" date="2014" name="Science">
        <title>Ancient hybridizations among the ancestral genomes of bread wheat.</title>
        <authorList>
            <consortium name="International Wheat Genome Sequencing Consortium,"/>
            <person name="Marcussen T."/>
            <person name="Sandve S.R."/>
            <person name="Heier L."/>
            <person name="Spannagl M."/>
            <person name="Pfeifer M."/>
            <person name="Jakobsen K.S."/>
            <person name="Wulff B.B."/>
            <person name="Steuernagel B."/>
            <person name="Mayer K.F."/>
            <person name="Olsen O.A."/>
        </authorList>
    </citation>
    <scope>NUCLEOTIDE SEQUENCE [LARGE SCALE GENOMIC DNA]</scope>
    <source>
        <strain evidence="2">cv. AL8/78</strain>
    </source>
</reference>
<evidence type="ECO:0000313" key="2">
    <source>
        <dbReference type="Proteomes" id="UP000015105"/>
    </source>
</evidence>
<dbReference type="Gramene" id="AET3Gv20446100.26">
    <property type="protein sequence ID" value="AET3Gv20446100.26"/>
    <property type="gene ID" value="AET3Gv20446100"/>
</dbReference>
<proteinExistence type="predicted"/>
<protein>
    <submittedName>
        <fullName evidence="1">Uncharacterized protein</fullName>
    </submittedName>
</protein>
<reference evidence="1" key="3">
    <citation type="journal article" date="2017" name="Nature">
        <title>Genome sequence of the progenitor of the wheat D genome Aegilops tauschii.</title>
        <authorList>
            <person name="Luo M.C."/>
            <person name="Gu Y.Q."/>
            <person name="Puiu D."/>
            <person name="Wang H."/>
            <person name="Twardziok S.O."/>
            <person name="Deal K.R."/>
            <person name="Huo N."/>
            <person name="Zhu T."/>
            <person name="Wang L."/>
            <person name="Wang Y."/>
            <person name="McGuire P.E."/>
            <person name="Liu S."/>
            <person name="Long H."/>
            <person name="Ramasamy R.K."/>
            <person name="Rodriguez J.C."/>
            <person name="Van S.L."/>
            <person name="Yuan L."/>
            <person name="Wang Z."/>
            <person name="Xia Z."/>
            <person name="Xiao L."/>
            <person name="Anderson O.D."/>
            <person name="Ouyang S."/>
            <person name="Liang Y."/>
            <person name="Zimin A.V."/>
            <person name="Pertea G."/>
            <person name="Qi P."/>
            <person name="Bennetzen J.L."/>
            <person name="Dai X."/>
            <person name="Dawson M.W."/>
            <person name="Muller H.G."/>
            <person name="Kugler K."/>
            <person name="Rivarola-Duarte L."/>
            <person name="Spannagl M."/>
            <person name="Mayer K.F.X."/>
            <person name="Lu F.H."/>
            <person name="Bevan M.W."/>
            <person name="Leroy P."/>
            <person name="Li P."/>
            <person name="You F.M."/>
            <person name="Sun Q."/>
            <person name="Liu Z."/>
            <person name="Lyons E."/>
            <person name="Wicker T."/>
            <person name="Salzberg S.L."/>
            <person name="Devos K.M."/>
            <person name="Dvorak J."/>
        </authorList>
    </citation>
    <scope>NUCLEOTIDE SEQUENCE [LARGE SCALE GENOMIC DNA]</scope>
    <source>
        <strain evidence="1">cv. AL8/78</strain>
    </source>
</reference>
<name>A0A453ESV0_AEGTS</name>
<keyword evidence="2" id="KW-1185">Reference proteome</keyword>
<dbReference type="EnsemblPlants" id="AET3Gv20446100.26">
    <property type="protein sequence ID" value="AET3Gv20446100.26"/>
    <property type="gene ID" value="AET3Gv20446100"/>
</dbReference>